<dbReference type="EMBL" id="CP094326">
    <property type="protein sequence ID" value="UNY97768.1"/>
    <property type="molecule type" value="Genomic_DNA"/>
</dbReference>
<protein>
    <submittedName>
        <fullName evidence="2">Helix-turn-helix domain-containing protein</fullName>
    </submittedName>
</protein>
<name>A0ABY3YJM0_9FLAO</name>
<organism evidence="2 3">
    <name type="scientific">Zhouia spongiae</name>
    <dbReference type="NCBI Taxonomy" id="2202721"/>
    <lineage>
        <taxon>Bacteria</taxon>
        <taxon>Pseudomonadati</taxon>
        <taxon>Bacteroidota</taxon>
        <taxon>Flavobacteriia</taxon>
        <taxon>Flavobacteriales</taxon>
        <taxon>Flavobacteriaceae</taxon>
        <taxon>Zhouia</taxon>
    </lineage>
</organism>
<dbReference type="Pfam" id="PF12728">
    <property type="entry name" value="HTH_17"/>
    <property type="match status" value="1"/>
</dbReference>
<keyword evidence="3" id="KW-1185">Reference proteome</keyword>
<dbReference type="InterPro" id="IPR041657">
    <property type="entry name" value="HTH_17"/>
</dbReference>
<reference evidence="2 3" key="1">
    <citation type="journal article" date="2018" name="Int. J. Syst. Evol. Microbiol.">
        <title>Zhouia spongiae sp. nov., isolated from a marine sponge.</title>
        <authorList>
            <person name="Zhuang L."/>
            <person name="Lin B."/>
            <person name="Qin F."/>
            <person name="Luo L."/>
        </authorList>
    </citation>
    <scope>NUCLEOTIDE SEQUENCE [LARGE SCALE GENOMIC DNA]</scope>
    <source>
        <strain evidence="2 3">HN-Y44</strain>
    </source>
</reference>
<sequence>MSSNIEIIRICEFCHREFVAKTTVTKYCSHRCNSRAYKAKVKDNKIQKSNAETIKIKTQAFENKVQEIELIKTKDFLTVKDITKLINCSRQSVYKMIKSGRLRTINIEMNKIIVERSDLDKLFSYE</sequence>
<gene>
    <name evidence="2" type="ORF">MQE36_11800</name>
</gene>
<evidence type="ECO:0000313" key="2">
    <source>
        <dbReference type="EMBL" id="UNY97768.1"/>
    </source>
</evidence>
<feature type="domain" description="Helix-turn-helix" evidence="1">
    <location>
        <begin position="76"/>
        <end position="122"/>
    </location>
</feature>
<evidence type="ECO:0000313" key="3">
    <source>
        <dbReference type="Proteomes" id="UP000829476"/>
    </source>
</evidence>
<evidence type="ECO:0000259" key="1">
    <source>
        <dbReference type="Pfam" id="PF12728"/>
    </source>
</evidence>
<proteinExistence type="predicted"/>
<dbReference type="Proteomes" id="UP000829476">
    <property type="component" value="Chromosome"/>
</dbReference>
<dbReference type="RefSeq" id="WP_242936179.1">
    <property type="nucleotide sequence ID" value="NZ_CP094326.1"/>
</dbReference>
<accession>A0ABY3YJM0</accession>